<comment type="catalytic activity">
    <reaction evidence="2 11">
        <text>glutathione + H2O = L-cysteinylglycine + L-glutamate</text>
        <dbReference type="Rhea" id="RHEA:28807"/>
        <dbReference type="ChEBI" id="CHEBI:15377"/>
        <dbReference type="ChEBI" id="CHEBI:29985"/>
        <dbReference type="ChEBI" id="CHEBI:57925"/>
        <dbReference type="ChEBI" id="CHEBI:61694"/>
        <dbReference type="EC" id="3.4.19.13"/>
    </reaction>
</comment>
<evidence type="ECO:0000256" key="8">
    <source>
        <dbReference type="ARBA" id="ARBA00047417"/>
    </source>
</evidence>
<evidence type="ECO:0000256" key="1">
    <source>
        <dbReference type="ARBA" id="ARBA00001049"/>
    </source>
</evidence>
<dbReference type="KEGG" id="slom:PXH66_05915"/>
<comment type="PTM">
    <text evidence="11">Cleaved by autocatalysis into a large and a small subunit.</text>
</comment>
<comment type="pathway">
    <text evidence="11">Sulfur metabolism; glutathione metabolism.</text>
</comment>
<protein>
    <recommendedName>
        <fullName evidence="11">Glutathione hydrolase proenzyme</fullName>
        <ecNumber evidence="11">2.3.2.2</ecNumber>
        <ecNumber evidence="11">3.4.19.13</ecNumber>
    </recommendedName>
    <component>
        <recommendedName>
            <fullName evidence="11">Glutathione hydrolase large chain</fullName>
        </recommendedName>
    </component>
    <component>
        <recommendedName>
            <fullName evidence="11">Glutathione hydrolase small chain</fullName>
        </recommendedName>
    </component>
</protein>
<dbReference type="GO" id="GO:0006751">
    <property type="term" value="P:glutathione catabolic process"/>
    <property type="evidence" value="ECO:0007669"/>
    <property type="project" value="UniProtKB-UniRule"/>
</dbReference>
<dbReference type="PANTHER" id="PTHR43199">
    <property type="entry name" value="GLUTATHIONE HYDROLASE"/>
    <property type="match status" value="1"/>
</dbReference>
<dbReference type="InterPro" id="IPR000101">
    <property type="entry name" value="GGT_peptidase"/>
</dbReference>
<reference evidence="12" key="1">
    <citation type="submission" date="2023-03" db="EMBL/GenBank/DDBJ databases">
        <title>Lomoglobus Profundus gen. nov., sp. nov., a novel member of the phylum Verrucomicrobia, isolated from deep-marine sediment of South China Sea.</title>
        <authorList>
            <person name="Ahmad T."/>
            <person name="Ishaq S.E."/>
            <person name="Wang F."/>
        </authorList>
    </citation>
    <scope>NUCLEOTIDE SEQUENCE</scope>
    <source>
        <strain evidence="12">LMO-M01</strain>
    </source>
</reference>
<comment type="subunit">
    <text evidence="11">This enzyme consists of two polypeptide chains, which are synthesized in precursor form from a single polypeptide.</text>
</comment>
<keyword evidence="13" id="KW-1185">Reference proteome</keyword>
<keyword evidence="6 11" id="KW-0865">Zymogen</keyword>
<feature type="binding site" evidence="10">
    <location>
        <position position="71"/>
    </location>
    <ligand>
        <name>L-glutamate</name>
        <dbReference type="ChEBI" id="CHEBI:29985"/>
    </ligand>
</feature>
<organism evidence="12 13">
    <name type="scientific">Synoicihabitans lomoniglobus</name>
    <dbReference type="NCBI Taxonomy" id="2909285"/>
    <lineage>
        <taxon>Bacteria</taxon>
        <taxon>Pseudomonadati</taxon>
        <taxon>Verrucomicrobiota</taxon>
        <taxon>Opitutia</taxon>
        <taxon>Opitutales</taxon>
        <taxon>Opitutaceae</taxon>
        <taxon>Synoicihabitans</taxon>
    </lineage>
</organism>
<dbReference type="PRINTS" id="PR01210">
    <property type="entry name" value="GGTRANSPTASE"/>
</dbReference>
<evidence type="ECO:0000313" key="13">
    <source>
        <dbReference type="Proteomes" id="UP001218638"/>
    </source>
</evidence>
<feature type="active site" description="Nucleophile" evidence="9">
    <location>
        <position position="349"/>
    </location>
</feature>
<accession>A0AAF0CQV2</accession>
<keyword evidence="4 11" id="KW-0808">Transferase</keyword>
<dbReference type="EC" id="3.4.19.13" evidence="11"/>
<dbReference type="InterPro" id="IPR043138">
    <property type="entry name" value="GGT_lsub"/>
</dbReference>
<dbReference type="EMBL" id="CP119075">
    <property type="protein sequence ID" value="WED66382.1"/>
    <property type="molecule type" value="Genomic_DNA"/>
</dbReference>
<dbReference type="EC" id="2.3.2.2" evidence="11"/>
<dbReference type="InterPro" id="IPR029055">
    <property type="entry name" value="Ntn_hydrolases_N"/>
</dbReference>
<feature type="binding site" evidence="10">
    <location>
        <position position="442"/>
    </location>
    <ligand>
        <name>L-glutamate</name>
        <dbReference type="ChEBI" id="CHEBI:29985"/>
    </ligand>
</feature>
<proteinExistence type="inferred from homology"/>
<dbReference type="NCBIfam" id="TIGR00066">
    <property type="entry name" value="g_glut_trans"/>
    <property type="match status" value="1"/>
</dbReference>
<dbReference type="GO" id="GO:0103068">
    <property type="term" value="F:leukotriene C4 gamma-glutamyl transferase activity"/>
    <property type="evidence" value="ECO:0007669"/>
    <property type="project" value="UniProtKB-EC"/>
</dbReference>
<sequence length="550" mass="58571">MESSRGMVVSADGFASAAGIEIMRAGGNAIDAAVATGFALAVTVPRAGNLGGGGFMVIHPADGAAVALDFREVAPAAAHRNMYLDENGAVAPGLSTAGALASGVPGTVAGLVHAWGKYGSGNITWDQVLEPARRLAHDGFPLSADLAQHLRDHREWLASHAESRRIFLRGGDFYQPDERFAQPDLATTLERLQHEGASDFYHGETAALIANSQTRDGGVITLADLGAYRVIERPVLRGTYRGFEFITMPPPSSGGIALQQMLGMLEPYDLRAMGANSADRIHVVIEVMRRAFRDRAEYLGDPDFHAVPQDRLTAPAYIRGLMADFDPDRATPSGELRRGLPTWVESTETTHFGAVDAAGNVVSCTYTLNGNYGSGVTVAGAGFLLNNEMDDFTAKVGVKNMFGLLQSEANAIKPGKRPLSSMTPTIVLRDGRPFLVTGSPGGPSIITTVLQVMLNVIDHDMTLAEAVAAPRLHHQWQPDRITNEAGLATEETLATLEAMGHTFALRKFYALESEAAAPRIGTANSIMVKDSDHFIGVADPRRPSAAAMGF</sequence>
<dbReference type="Proteomes" id="UP001218638">
    <property type="component" value="Chromosome"/>
</dbReference>
<dbReference type="GO" id="GO:0036374">
    <property type="term" value="F:glutathione hydrolase activity"/>
    <property type="evidence" value="ECO:0007669"/>
    <property type="project" value="UniProtKB-UniRule"/>
</dbReference>
<evidence type="ECO:0000256" key="4">
    <source>
        <dbReference type="ARBA" id="ARBA00022679"/>
    </source>
</evidence>
<name>A0AAF0CQV2_9BACT</name>
<keyword evidence="11" id="KW-0317">Glutathione biosynthesis</keyword>
<dbReference type="InterPro" id="IPR043137">
    <property type="entry name" value="GGT_ssub_C"/>
</dbReference>
<comment type="catalytic activity">
    <reaction evidence="8 11">
        <text>an N-terminal (5-L-glutamyl)-[peptide] + an alpha-amino acid = 5-L-glutamyl amino acid + an N-terminal L-alpha-aminoacyl-[peptide]</text>
        <dbReference type="Rhea" id="RHEA:23904"/>
        <dbReference type="Rhea" id="RHEA-COMP:9780"/>
        <dbReference type="Rhea" id="RHEA-COMP:9795"/>
        <dbReference type="ChEBI" id="CHEBI:77644"/>
        <dbReference type="ChEBI" id="CHEBI:78597"/>
        <dbReference type="ChEBI" id="CHEBI:78599"/>
        <dbReference type="ChEBI" id="CHEBI:78608"/>
        <dbReference type="EC" id="2.3.2.2"/>
    </reaction>
</comment>
<feature type="binding site" evidence="10">
    <location>
        <begin position="367"/>
        <end position="369"/>
    </location>
    <ligand>
        <name>L-glutamate</name>
        <dbReference type="ChEBI" id="CHEBI:29985"/>
    </ligand>
</feature>
<dbReference type="Pfam" id="PF01019">
    <property type="entry name" value="G_glu_transpept"/>
    <property type="match status" value="1"/>
</dbReference>
<evidence type="ECO:0000256" key="10">
    <source>
        <dbReference type="PIRSR" id="PIRSR600101-2"/>
    </source>
</evidence>
<feature type="binding site" evidence="10">
    <location>
        <position position="391"/>
    </location>
    <ligand>
        <name>L-glutamate</name>
        <dbReference type="ChEBI" id="CHEBI:29985"/>
    </ligand>
</feature>
<dbReference type="GO" id="GO:0006750">
    <property type="term" value="P:glutathione biosynthetic process"/>
    <property type="evidence" value="ECO:0007669"/>
    <property type="project" value="UniProtKB-KW"/>
</dbReference>
<dbReference type="PANTHER" id="PTHR43199:SF1">
    <property type="entry name" value="GLUTATHIONE HYDROLASE PROENZYME"/>
    <property type="match status" value="1"/>
</dbReference>
<comment type="catalytic activity">
    <reaction evidence="1 11">
        <text>an S-substituted glutathione + H2O = an S-substituted L-cysteinylglycine + L-glutamate</text>
        <dbReference type="Rhea" id="RHEA:59468"/>
        <dbReference type="ChEBI" id="CHEBI:15377"/>
        <dbReference type="ChEBI" id="CHEBI:29985"/>
        <dbReference type="ChEBI" id="CHEBI:90779"/>
        <dbReference type="ChEBI" id="CHEBI:143103"/>
        <dbReference type="EC" id="3.4.19.13"/>
    </reaction>
</comment>
<dbReference type="Gene3D" id="3.60.20.40">
    <property type="match status" value="1"/>
</dbReference>
<evidence type="ECO:0000256" key="5">
    <source>
        <dbReference type="ARBA" id="ARBA00022801"/>
    </source>
</evidence>
<keyword evidence="7 11" id="KW-0012">Acyltransferase</keyword>
<evidence type="ECO:0000256" key="7">
    <source>
        <dbReference type="ARBA" id="ARBA00023315"/>
    </source>
</evidence>
<evidence type="ECO:0000313" key="12">
    <source>
        <dbReference type="EMBL" id="WED66382.1"/>
    </source>
</evidence>
<dbReference type="InterPro" id="IPR051792">
    <property type="entry name" value="GGT_bact"/>
</dbReference>
<evidence type="ECO:0000256" key="9">
    <source>
        <dbReference type="PIRSR" id="PIRSR600101-1"/>
    </source>
</evidence>
<evidence type="ECO:0000256" key="11">
    <source>
        <dbReference type="RuleBase" id="RU368036"/>
    </source>
</evidence>
<evidence type="ECO:0000256" key="6">
    <source>
        <dbReference type="ARBA" id="ARBA00023145"/>
    </source>
</evidence>
<feature type="binding site" evidence="10">
    <location>
        <begin position="420"/>
        <end position="421"/>
    </location>
    <ligand>
        <name>L-glutamate</name>
        <dbReference type="ChEBI" id="CHEBI:29985"/>
    </ligand>
</feature>
<dbReference type="Gene3D" id="1.10.246.130">
    <property type="match status" value="1"/>
</dbReference>
<keyword evidence="5 11" id="KW-0378">Hydrolase</keyword>
<evidence type="ECO:0000256" key="3">
    <source>
        <dbReference type="ARBA" id="ARBA00009381"/>
    </source>
</evidence>
<dbReference type="AlphaFoldDB" id="A0AAF0CQV2"/>
<evidence type="ECO:0000256" key="2">
    <source>
        <dbReference type="ARBA" id="ARBA00001089"/>
    </source>
</evidence>
<gene>
    <name evidence="12" type="primary">ggt</name>
    <name evidence="12" type="ORF">PXH66_05915</name>
</gene>
<comment type="similarity">
    <text evidence="3 11">Belongs to the gamma-glutamyltransferase family.</text>
</comment>
<dbReference type="RefSeq" id="WP_330930419.1">
    <property type="nucleotide sequence ID" value="NZ_CP119075.1"/>
</dbReference>
<dbReference type="SUPFAM" id="SSF56235">
    <property type="entry name" value="N-terminal nucleophile aminohydrolases (Ntn hydrolases)"/>
    <property type="match status" value="1"/>
</dbReference>